<dbReference type="PANTHER" id="PTHR33119:SF1">
    <property type="entry name" value="FE2OG DIOXYGENASE DOMAIN-CONTAINING PROTEIN"/>
    <property type="match status" value="1"/>
</dbReference>
<protein>
    <submittedName>
        <fullName evidence="4">Uncharacterized protein</fullName>
    </submittedName>
</protein>
<evidence type="ECO:0000259" key="2">
    <source>
        <dbReference type="Pfam" id="PF14033"/>
    </source>
</evidence>
<evidence type="ECO:0000313" key="5">
    <source>
        <dbReference type="Proteomes" id="UP001063166"/>
    </source>
</evidence>
<dbReference type="EMBL" id="BRPK01000002">
    <property type="protein sequence ID" value="GLB35536.1"/>
    <property type="molecule type" value="Genomic_DNA"/>
</dbReference>
<evidence type="ECO:0000259" key="3">
    <source>
        <dbReference type="Pfam" id="PF21666"/>
    </source>
</evidence>
<dbReference type="InterPro" id="IPR049207">
    <property type="entry name" value="DUF4246_N"/>
</dbReference>
<feature type="region of interest" description="Disordered" evidence="1">
    <location>
        <begin position="321"/>
        <end position="341"/>
    </location>
</feature>
<proteinExistence type="predicted"/>
<dbReference type="AlphaFoldDB" id="A0A9P3PHE6"/>
<reference evidence="4" key="1">
    <citation type="submission" date="2022-07" db="EMBL/GenBank/DDBJ databases">
        <title>The genome of Lyophyllum shimeji provides insight into the initial evolution of ectomycorrhizal fungal genome.</title>
        <authorList>
            <person name="Kobayashi Y."/>
            <person name="Shibata T."/>
            <person name="Hirakawa H."/>
            <person name="Shigenobu S."/>
            <person name="Nishiyama T."/>
            <person name="Yamada A."/>
            <person name="Hasebe M."/>
            <person name="Kawaguchi M."/>
        </authorList>
    </citation>
    <scope>NUCLEOTIDE SEQUENCE</scope>
    <source>
        <strain evidence="4">AT787</strain>
    </source>
</reference>
<dbReference type="Pfam" id="PF14033">
    <property type="entry name" value="DUF4246"/>
    <property type="match status" value="1"/>
</dbReference>
<gene>
    <name evidence="4" type="ORF">LshimejAT787_0211010</name>
</gene>
<keyword evidence="5" id="KW-1185">Reference proteome</keyword>
<dbReference type="InterPro" id="IPR025340">
    <property type="entry name" value="DUF4246"/>
</dbReference>
<feature type="domain" description="DUF4246" evidence="3">
    <location>
        <begin position="17"/>
        <end position="94"/>
    </location>
</feature>
<dbReference type="Proteomes" id="UP001063166">
    <property type="component" value="Unassembled WGS sequence"/>
</dbReference>
<dbReference type="OrthoDB" id="415532at2759"/>
<dbReference type="Pfam" id="PF21666">
    <property type="entry name" value="DUF4246_N"/>
    <property type="match status" value="1"/>
</dbReference>
<evidence type="ECO:0000256" key="1">
    <source>
        <dbReference type="SAM" id="MobiDB-lite"/>
    </source>
</evidence>
<feature type="domain" description="DUF4246" evidence="2">
    <location>
        <begin position="107"/>
        <end position="542"/>
    </location>
</feature>
<name>A0A9P3PHE6_LYOSH</name>
<feature type="compositionally biased region" description="Basic and acidic residues" evidence="1">
    <location>
        <begin position="220"/>
        <end position="231"/>
    </location>
</feature>
<comment type="caution">
    <text evidence="4">The sequence shown here is derived from an EMBL/GenBank/DDBJ whole genome shotgun (WGS) entry which is preliminary data.</text>
</comment>
<accession>A0A9P3PHE6</accession>
<organism evidence="4 5">
    <name type="scientific">Lyophyllum shimeji</name>
    <name type="common">Hon-shimeji</name>
    <name type="synonym">Tricholoma shimeji</name>
    <dbReference type="NCBI Taxonomy" id="47721"/>
    <lineage>
        <taxon>Eukaryota</taxon>
        <taxon>Fungi</taxon>
        <taxon>Dikarya</taxon>
        <taxon>Basidiomycota</taxon>
        <taxon>Agaricomycotina</taxon>
        <taxon>Agaricomycetes</taxon>
        <taxon>Agaricomycetidae</taxon>
        <taxon>Agaricales</taxon>
        <taxon>Tricholomatineae</taxon>
        <taxon>Lyophyllaceae</taxon>
        <taxon>Lyophyllum</taxon>
    </lineage>
</organism>
<feature type="region of interest" description="Disordered" evidence="1">
    <location>
        <begin position="212"/>
        <end position="231"/>
    </location>
</feature>
<evidence type="ECO:0000313" key="4">
    <source>
        <dbReference type="EMBL" id="GLB35536.1"/>
    </source>
</evidence>
<dbReference type="PANTHER" id="PTHR33119">
    <property type="entry name" value="IFI3P"/>
    <property type="match status" value="1"/>
</dbReference>
<dbReference type="InterPro" id="IPR049192">
    <property type="entry name" value="DUF4246_C"/>
</dbReference>
<sequence>MASNAAQGESSASRFRLPGFGLPLNFTPRLKDGDGRVLFRNALDGKDLLDGVAQLPLTTLREFTMLQFMNYITDKPEWHRKVFDETITSKWKAEALSEDDPDMDMTEKMVDWCIAEVQYKAELFEKTGFVTVYNGDVVKSDSAIPDTLKEALRAATALLEQVPDREKDWHPNSDDKVLDLVHPSLFPLVYGRSRILSDSTVGLDDCVKRSGEGVTIPVPPKDETSPEGEQKNLRWRRTFTTPYSRKFQWLPCDVALSPQDRRAKITSYINSLHPEVHKDLYKVIEEIITRTIPLWNATLTPLKDGSFPYHRIKYTECVYDPDPESWDDSEKPQQEDDEDEDDYFERLTEWYEETRVVVKPEPESFAPPPDLDDAAKVDIWRDYADRGLQVIVKLATIHLTPDKPTYEGGSWHVEGQLNEHICASAIFYYSNENITTSRLAFRQQSRVYNHDISYAQDHHDWLDDVFGCQQDEPGVQDVGSVDTREGRLLTWPNTLQHRVQPFELEDRTKPGHRKILALFLVDPNIRVISTANVPCQRRDWWSALIRRGQSAVAKRLPVELQDKIFEEVEDFPIGMEEAKEIRVQLMNERKRFVYMHDEAFRQHEFSLCEH</sequence>